<keyword evidence="1" id="KW-1133">Transmembrane helix</keyword>
<dbReference type="Pfam" id="PF20151">
    <property type="entry name" value="DUF6533"/>
    <property type="match status" value="1"/>
</dbReference>
<protein>
    <recommendedName>
        <fullName evidence="2">DUF6533 domain-containing protein</fullName>
    </recommendedName>
</protein>
<reference evidence="3" key="1">
    <citation type="submission" date="2020-11" db="EMBL/GenBank/DDBJ databases">
        <authorList>
            <consortium name="DOE Joint Genome Institute"/>
            <person name="Ahrendt S."/>
            <person name="Riley R."/>
            <person name="Andreopoulos W."/>
            <person name="Labutti K."/>
            <person name="Pangilinan J."/>
            <person name="Ruiz-Duenas F.J."/>
            <person name="Barrasa J.M."/>
            <person name="Sanchez-Garcia M."/>
            <person name="Camarero S."/>
            <person name="Miyauchi S."/>
            <person name="Serrano A."/>
            <person name="Linde D."/>
            <person name="Babiker R."/>
            <person name="Drula E."/>
            <person name="Ayuso-Fernandez I."/>
            <person name="Pacheco R."/>
            <person name="Padilla G."/>
            <person name="Ferreira P."/>
            <person name="Barriuso J."/>
            <person name="Kellner H."/>
            <person name="Castanera R."/>
            <person name="Alfaro M."/>
            <person name="Ramirez L."/>
            <person name="Pisabarro A.G."/>
            <person name="Kuo A."/>
            <person name="Tritt A."/>
            <person name="Lipzen A."/>
            <person name="He G."/>
            <person name="Yan M."/>
            <person name="Ng V."/>
            <person name="Cullen D."/>
            <person name="Martin F."/>
            <person name="Rosso M.-N."/>
            <person name="Henrissat B."/>
            <person name="Hibbett D."/>
            <person name="Martinez A.T."/>
            <person name="Grigoriev I.V."/>
        </authorList>
    </citation>
    <scope>NUCLEOTIDE SEQUENCE</scope>
    <source>
        <strain evidence="3">AH 40177</strain>
    </source>
</reference>
<evidence type="ECO:0000313" key="4">
    <source>
        <dbReference type="Proteomes" id="UP000772434"/>
    </source>
</evidence>
<keyword evidence="1" id="KW-0472">Membrane</keyword>
<evidence type="ECO:0000256" key="1">
    <source>
        <dbReference type="SAM" id="Phobius"/>
    </source>
</evidence>
<dbReference type="EMBL" id="JADNRY010000128">
    <property type="protein sequence ID" value="KAF9064218.1"/>
    <property type="molecule type" value="Genomic_DNA"/>
</dbReference>
<sequence length="384" mass="42574">MSDSSSDQAIAEEILDLQIAWVLGNYTALSAFVLWFQDFLFTFPTEVQSIWSRRLTGSSMVYILSRYSFLLYAVMQPIIFLPGTLSGTGCRDLDFTVRLFFNVAGAATKLLSILRVYALFGQKRSLLILLCPFVIADLVAGFLSWFSGTVTTSQGTYAQPFSPCFDSGQGLELEMWTSVSPLLQLTFDSIIFILTFIRTSHQVIQARKSGVYTIAKVILRDGTLYFFAIFIIASIQATITLGSLWSNGTISNTVAQATVVASSFLNVLPNLLINRFVLDLRAFSGRTVQHSGKRPSSTTMVTALSAPNFAENRLIGNMGAPLDPDQWDEAHVFESVSEIKHKYDWDGDRVVDPLTTLVPVIYDFEMGSTINLVPMQRQRAHGGN</sequence>
<dbReference type="AlphaFoldDB" id="A0A9P5U3Y8"/>
<feature type="transmembrane region" description="Helical" evidence="1">
    <location>
        <begin position="257"/>
        <end position="278"/>
    </location>
</feature>
<dbReference type="Proteomes" id="UP000772434">
    <property type="component" value="Unassembled WGS sequence"/>
</dbReference>
<accession>A0A9P5U3Y8</accession>
<organism evidence="3 4">
    <name type="scientific">Rhodocollybia butyracea</name>
    <dbReference type="NCBI Taxonomy" id="206335"/>
    <lineage>
        <taxon>Eukaryota</taxon>
        <taxon>Fungi</taxon>
        <taxon>Dikarya</taxon>
        <taxon>Basidiomycota</taxon>
        <taxon>Agaricomycotina</taxon>
        <taxon>Agaricomycetes</taxon>
        <taxon>Agaricomycetidae</taxon>
        <taxon>Agaricales</taxon>
        <taxon>Marasmiineae</taxon>
        <taxon>Omphalotaceae</taxon>
        <taxon>Rhodocollybia</taxon>
    </lineage>
</organism>
<proteinExistence type="predicted"/>
<keyword evidence="4" id="KW-1185">Reference proteome</keyword>
<feature type="transmembrane region" description="Helical" evidence="1">
    <location>
        <begin position="20"/>
        <end position="41"/>
    </location>
</feature>
<gene>
    <name evidence="3" type="ORF">BDP27DRAFT_1299081</name>
</gene>
<name>A0A9P5U3Y8_9AGAR</name>
<dbReference type="InterPro" id="IPR045340">
    <property type="entry name" value="DUF6533"/>
</dbReference>
<feature type="transmembrane region" description="Helical" evidence="1">
    <location>
        <begin position="127"/>
        <end position="146"/>
    </location>
</feature>
<feature type="transmembrane region" description="Helical" evidence="1">
    <location>
        <begin position="99"/>
        <end position="120"/>
    </location>
</feature>
<feature type="transmembrane region" description="Helical" evidence="1">
    <location>
        <begin position="61"/>
        <end position="79"/>
    </location>
</feature>
<feature type="transmembrane region" description="Helical" evidence="1">
    <location>
        <begin position="224"/>
        <end position="245"/>
    </location>
</feature>
<dbReference type="OrthoDB" id="2933315at2759"/>
<evidence type="ECO:0000259" key="2">
    <source>
        <dbReference type="Pfam" id="PF20151"/>
    </source>
</evidence>
<feature type="domain" description="DUF6533" evidence="2">
    <location>
        <begin position="26"/>
        <end position="71"/>
    </location>
</feature>
<evidence type="ECO:0000313" key="3">
    <source>
        <dbReference type="EMBL" id="KAF9064218.1"/>
    </source>
</evidence>
<feature type="transmembrane region" description="Helical" evidence="1">
    <location>
        <begin position="175"/>
        <end position="197"/>
    </location>
</feature>
<keyword evidence="1" id="KW-0812">Transmembrane</keyword>
<comment type="caution">
    <text evidence="3">The sequence shown here is derived from an EMBL/GenBank/DDBJ whole genome shotgun (WGS) entry which is preliminary data.</text>
</comment>